<sequence length="95" mass="10551">MHTAVFGMVSGGEFTLCFRQVERTTVGFGITGNEVDDECNQSGDVSFKDKPSVCLAGYNFRKLHAACEYYHREDGQSDREFITDNLSTASHSSDQ</sequence>
<dbReference type="EMBL" id="VSSQ01139026">
    <property type="protein sequence ID" value="MPN61831.1"/>
    <property type="molecule type" value="Genomic_DNA"/>
</dbReference>
<accession>A0A645JE15</accession>
<protein>
    <submittedName>
        <fullName evidence="1">Uncharacterized protein</fullName>
    </submittedName>
</protein>
<dbReference type="AlphaFoldDB" id="A0A645JE15"/>
<name>A0A645JE15_9ZZZZ</name>
<evidence type="ECO:0000313" key="1">
    <source>
        <dbReference type="EMBL" id="MPN61831.1"/>
    </source>
</evidence>
<organism evidence="1">
    <name type="scientific">bioreactor metagenome</name>
    <dbReference type="NCBI Taxonomy" id="1076179"/>
    <lineage>
        <taxon>unclassified sequences</taxon>
        <taxon>metagenomes</taxon>
        <taxon>ecological metagenomes</taxon>
    </lineage>
</organism>
<gene>
    <name evidence="1" type="ORF">SDC9_209575</name>
</gene>
<comment type="caution">
    <text evidence="1">The sequence shown here is derived from an EMBL/GenBank/DDBJ whole genome shotgun (WGS) entry which is preliminary data.</text>
</comment>
<proteinExistence type="predicted"/>
<reference evidence="1" key="1">
    <citation type="submission" date="2019-08" db="EMBL/GenBank/DDBJ databases">
        <authorList>
            <person name="Kucharzyk K."/>
            <person name="Murdoch R.W."/>
            <person name="Higgins S."/>
            <person name="Loffler F."/>
        </authorList>
    </citation>
    <scope>NUCLEOTIDE SEQUENCE</scope>
</reference>